<dbReference type="GO" id="GO:0005737">
    <property type="term" value="C:cytoplasm"/>
    <property type="evidence" value="ECO:0007669"/>
    <property type="project" value="UniProtKB-SubCell"/>
</dbReference>
<evidence type="ECO:0000256" key="1">
    <source>
        <dbReference type="ARBA" id="ARBA00004826"/>
    </source>
</evidence>
<evidence type="ECO:0000313" key="13">
    <source>
        <dbReference type="EMBL" id="PKZ42824.1"/>
    </source>
</evidence>
<keyword evidence="7 10" id="KW-0464">Manganese</keyword>
<comment type="cofactor">
    <cofactor evidence="10">
        <name>Mg(2+)</name>
        <dbReference type="ChEBI" id="CHEBI:18420"/>
    </cofactor>
    <text evidence="10">Binds 1 Mg(2+) ion per subunit. The magnesium ion binds only when substrate is bound.</text>
</comment>
<keyword evidence="5 10" id="KW-0479">Metal-binding</keyword>
<dbReference type="InterPro" id="IPR056375">
    <property type="entry name" value="Idi_bact"/>
</dbReference>
<dbReference type="AlphaFoldDB" id="A0A2I1PDY5"/>
<dbReference type="InterPro" id="IPR015797">
    <property type="entry name" value="NUDIX_hydrolase-like_dom_sf"/>
</dbReference>
<feature type="binding site" evidence="10">
    <location>
        <position position="94"/>
    </location>
    <ligand>
        <name>Mg(2+)</name>
        <dbReference type="ChEBI" id="CHEBI:18420"/>
    </ligand>
</feature>
<dbReference type="GO" id="GO:0050992">
    <property type="term" value="P:dimethylallyl diphosphate biosynthetic process"/>
    <property type="evidence" value="ECO:0007669"/>
    <property type="project" value="UniProtKB-UniRule"/>
</dbReference>
<dbReference type="PANTHER" id="PTHR10885:SF0">
    <property type="entry name" value="ISOPENTENYL-DIPHOSPHATE DELTA-ISOMERASE"/>
    <property type="match status" value="1"/>
</dbReference>
<dbReference type="OrthoDB" id="9809458at2"/>
<evidence type="ECO:0000256" key="5">
    <source>
        <dbReference type="ARBA" id="ARBA00022723"/>
    </source>
</evidence>
<proteinExistence type="inferred from homology"/>
<dbReference type="EMBL" id="PKIZ01000001">
    <property type="protein sequence ID" value="PKZ42824.1"/>
    <property type="molecule type" value="Genomic_DNA"/>
</dbReference>
<feature type="binding site" evidence="10">
    <location>
        <position position="32"/>
    </location>
    <ligand>
        <name>Mn(2+)</name>
        <dbReference type="ChEBI" id="CHEBI:29035"/>
    </ligand>
</feature>
<evidence type="ECO:0000313" key="14">
    <source>
        <dbReference type="Proteomes" id="UP000234206"/>
    </source>
</evidence>
<comment type="function">
    <text evidence="10">Catalyzes the 1,3-allylic rearrangement of the homoallylic substrate isopentenyl (IPP) to its highly electrophilic allylic isomer, dimethylallyl diphosphate (DMAPP).</text>
</comment>
<dbReference type="UniPathway" id="UPA00059">
    <property type="reaction ID" value="UER00104"/>
</dbReference>
<dbReference type="GO" id="GO:0008299">
    <property type="term" value="P:isoprenoid biosynthetic process"/>
    <property type="evidence" value="ECO:0007669"/>
    <property type="project" value="UniProtKB-UniRule"/>
</dbReference>
<evidence type="ECO:0000256" key="3">
    <source>
        <dbReference type="ARBA" id="ARBA00012057"/>
    </source>
</evidence>
<evidence type="ECO:0000259" key="12">
    <source>
        <dbReference type="PROSITE" id="PS51462"/>
    </source>
</evidence>
<comment type="caution">
    <text evidence="13">The sequence shown here is derived from an EMBL/GenBank/DDBJ whole genome shotgun (WGS) entry which is preliminary data.</text>
</comment>
<keyword evidence="8 10" id="KW-0414">Isoprene biosynthesis</keyword>
<dbReference type="CDD" id="cd02885">
    <property type="entry name" value="NUDIX_IPP_Isomerase"/>
    <property type="match status" value="1"/>
</dbReference>
<dbReference type="EC" id="5.3.3.2" evidence="3 10"/>
<evidence type="ECO:0000256" key="7">
    <source>
        <dbReference type="ARBA" id="ARBA00023211"/>
    </source>
</evidence>
<feature type="active site" evidence="10 11">
    <location>
        <position position="74"/>
    </location>
</feature>
<protein>
    <recommendedName>
        <fullName evidence="3 10">Isopentenyl-diphosphate Delta-isomerase</fullName>
        <shortName evidence="10">IPP isomerase</shortName>
        <ecNumber evidence="3 10">5.3.3.2</ecNumber>
    </recommendedName>
    <alternativeName>
        <fullName evidence="10">IPP:DMAPP isomerase</fullName>
    </alternativeName>
    <alternativeName>
        <fullName evidence="10">Isopentenyl pyrophosphate isomerase</fullName>
    </alternativeName>
</protein>
<comment type="pathway">
    <text evidence="1 10">Isoprenoid biosynthesis; dimethylallyl diphosphate biosynthesis; dimethylallyl diphosphate from isopentenyl diphosphate: step 1/1.</text>
</comment>
<dbReference type="InterPro" id="IPR011876">
    <property type="entry name" value="IsopentenylPP_isomerase_typ1"/>
</dbReference>
<dbReference type="Proteomes" id="UP000234206">
    <property type="component" value="Unassembled WGS sequence"/>
</dbReference>
<comment type="subcellular location">
    <subcellularLocation>
        <location evidence="10">Cytoplasm</location>
    </subcellularLocation>
</comment>
<keyword evidence="9 10" id="KW-0413">Isomerase</keyword>
<evidence type="ECO:0000256" key="10">
    <source>
        <dbReference type="HAMAP-Rule" id="MF_00202"/>
    </source>
</evidence>
<evidence type="ECO:0000256" key="11">
    <source>
        <dbReference type="PIRSR" id="PIRSR018427-1"/>
    </source>
</evidence>
<dbReference type="InterPro" id="IPR000086">
    <property type="entry name" value="NUDIX_hydrolase_dom"/>
</dbReference>
<evidence type="ECO:0000256" key="4">
    <source>
        <dbReference type="ARBA" id="ARBA00022490"/>
    </source>
</evidence>
<dbReference type="NCBIfam" id="TIGR02150">
    <property type="entry name" value="IPP_isom_1"/>
    <property type="match status" value="1"/>
</dbReference>
<feature type="binding site" evidence="10">
    <location>
        <position position="126"/>
    </location>
    <ligand>
        <name>Mn(2+)</name>
        <dbReference type="ChEBI" id="CHEBI:29035"/>
    </ligand>
</feature>
<dbReference type="GO" id="GO:0046872">
    <property type="term" value="F:metal ion binding"/>
    <property type="evidence" value="ECO:0007669"/>
    <property type="project" value="UniProtKB-KW"/>
</dbReference>
<dbReference type="GO" id="GO:0004452">
    <property type="term" value="F:isopentenyl-diphosphate delta-isomerase activity"/>
    <property type="evidence" value="ECO:0007669"/>
    <property type="project" value="UniProtKB-UniRule"/>
</dbReference>
<dbReference type="PIRSF" id="PIRSF018427">
    <property type="entry name" value="Isopntndiph_ism"/>
    <property type="match status" value="1"/>
</dbReference>
<evidence type="ECO:0000256" key="2">
    <source>
        <dbReference type="ARBA" id="ARBA00007579"/>
    </source>
</evidence>
<feature type="binding site" evidence="10">
    <location>
        <position position="76"/>
    </location>
    <ligand>
        <name>Mn(2+)</name>
        <dbReference type="ChEBI" id="CHEBI:29035"/>
    </ligand>
</feature>
<evidence type="ECO:0000256" key="8">
    <source>
        <dbReference type="ARBA" id="ARBA00023229"/>
    </source>
</evidence>
<feature type="domain" description="Nudix hydrolase" evidence="12">
    <location>
        <begin position="37"/>
        <end position="178"/>
    </location>
</feature>
<comment type="catalytic activity">
    <reaction evidence="10">
        <text>isopentenyl diphosphate = dimethylallyl diphosphate</text>
        <dbReference type="Rhea" id="RHEA:23284"/>
        <dbReference type="ChEBI" id="CHEBI:57623"/>
        <dbReference type="ChEBI" id="CHEBI:128769"/>
        <dbReference type="EC" id="5.3.3.2"/>
    </reaction>
</comment>
<dbReference type="HAMAP" id="MF_00202">
    <property type="entry name" value="Idi"/>
    <property type="match status" value="1"/>
</dbReference>
<evidence type="ECO:0000256" key="9">
    <source>
        <dbReference type="ARBA" id="ARBA00023235"/>
    </source>
</evidence>
<keyword evidence="6 10" id="KW-0460">Magnesium</keyword>
<feature type="binding site" evidence="10">
    <location>
        <position position="39"/>
    </location>
    <ligand>
        <name>Mn(2+)</name>
        <dbReference type="ChEBI" id="CHEBI:29035"/>
    </ligand>
</feature>
<dbReference type="PROSITE" id="PS51462">
    <property type="entry name" value="NUDIX"/>
    <property type="match status" value="1"/>
</dbReference>
<comment type="cofactor">
    <cofactor evidence="10">
        <name>Mn(2+)</name>
        <dbReference type="ChEBI" id="CHEBI:29035"/>
    </cofactor>
    <text evidence="10">Binds 1 Mn(2+) ion per subunit.</text>
</comment>
<keyword evidence="14" id="KW-1185">Reference proteome</keyword>
<name>A0A2I1PDY5_9MICO</name>
<dbReference type="PANTHER" id="PTHR10885">
    <property type="entry name" value="ISOPENTENYL-DIPHOSPHATE DELTA-ISOMERASE"/>
    <property type="match status" value="1"/>
</dbReference>
<dbReference type="SUPFAM" id="SSF55811">
    <property type="entry name" value="Nudix"/>
    <property type="match status" value="1"/>
</dbReference>
<organism evidence="13 14">
    <name type="scientific">Kytococcus schroeteri</name>
    <dbReference type="NCBI Taxonomy" id="138300"/>
    <lineage>
        <taxon>Bacteria</taxon>
        <taxon>Bacillati</taxon>
        <taxon>Actinomycetota</taxon>
        <taxon>Actinomycetes</taxon>
        <taxon>Micrococcales</taxon>
        <taxon>Kytococcaceae</taxon>
        <taxon>Kytococcus</taxon>
    </lineage>
</organism>
<dbReference type="Gene3D" id="3.90.79.10">
    <property type="entry name" value="Nucleoside Triphosphate Pyrophosphohydrolase"/>
    <property type="match status" value="1"/>
</dbReference>
<feature type="binding site" evidence="10">
    <location>
        <position position="124"/>
    </location>
    <ligand>
        <name>Mn(2+)</name>
        <dbReference type="ChEBI" id="CHEBI:29035"/>
    </ligand>
</feature>
<keyword evidence="4 10" id="KW-0963">Cytoplasm</keyword>
<feature type="active site" evidence="10 11">
    <location>
        <position position="126"/>
    </location>
</feature>
<comment type="similarity">
    <text evidence="2 10">Belongs to the IPP isomerase type 1 family.</text>
</comment>
<reference evidence="13 14" key="1">
    <citation type="submission" date="2017-12" db="EMBL/GenBank/DDBJ databases">
        <title>Phylogenetic diversity of female urinary microbiome.</title>
        <authorList>
            <person name="Thomas-White K."/>
            <person name="Wolfe A.J."/>
        </authorList>
    </citation>
    <scope>NUCLEOTIDE SEQUENCE [LARGE SCALE GENOMIC DNA]</scope>
    <source>
        <strain evidence="13 14">UMB1298</strain>
    </source>
</reference>
<evidence type="ECO:0000256" key="6">
    <source>
        <dbReference type="ARBA" id="ARBA00022842"/>
    </source>
</evidence>
<dbReference type="NCBIfam" id="NF002995">
    <property type="entry name" value="PRK03759.1"/>
    <property type="match status" value="1"/>
</dbReference>
<accession>A0A2I1PDY5</accession>
<sequence length="190" mass="20351">MTGRAQTETPELVELLAEDGSVIGTADKAEVHTDATPLHRAFSVHLRTPDGRVLLTRRALGKVAWPGVWTNTCCGHPAPGESDEGAIRRRLAQELTIPADAVGAPVPALPDFHYRAVDAGGVVEHEVCPVYVADLLVDPATLPSPNPDEVAETAWAPWTDAVAALRATPFAFSPWFVLQARDPRLNALLT</sequence>
<dbReference type="Pfam" id="PF00293">
    <property type="entry name" value="NUDIX"/>
    <property type="match status" value="1"/>
</dbReference>
<dbReference type="RefSeq" id="WP_101848956.1">
    <property type="nucleotide sequence ID" value="NZ_PKIZ01000001.1"/>
</dbReference>
<gene>
    <name evidence="10" type="primary">idi</name>
    <name evidence="13" type="ORF">CYJ76_00830</name>
</gene>